<feature type="domain" description="HTH luxR-type" evidence="6">
    <location>
        <begin position="157"/>
        <end position="222"/>
    </location>
</feature>
<dbReference type="Pfam" id="PF00072">
    <property type="entry name" value="Response_reg"/>
    <property type="match status" value="1"/>
</dbReference>
<gene>
    <name evidence="8" type="ORF">SNE35_20360</name>
</gene>
<keyword evidence="3" id="KW-0804">Transcription</keyword>
<feature type="modified residue" description="4-aspartylphosphate" evidence="4">
    <location>
        <position position="75"/>
    </location>
</feature>
<feature type="compositionally biased region" description="Low complexity" evidence="5">
    <location>
        <begin position="1"/>
        <end position="15"/>
    </location>
</feature>
<keyword evidence="9" id="KW-1185">Reference proteome</keyword>
<sequence>MPSLSPSSGQSGLSGRTPPSPSEALTVYVVDDEELIRTSLQGLLRSMQLDVRTFGSAEEFLAAPKVAGPACLVLDVRLRGESGLAFQQSLAHRGLAHLPVIIMTGHGDVAMTVQAMKAGARDFLEKPFRQQEMIDAVIGALEADTRRLAAERSLDELRSCWADLTPREREVLGHVAAGRMNKQIAGDMGIAEITAKIHRGQGMRKMRSRSVADLVLKMQALDVIRRAA</sequence>
<evidence type="ECO:0000256" key="3">
    <source>
        <dbReference type="ARBA" id="ARBA00023163"/>
    </source>
</evidence>
<name>A0ABU5DP98_9BURK</name>
<dbReference type="InterPro" id="IPR000792">
    <property type="entry name" value="Tscrpt_reg_LuxR_C"/>
</dbReference>
<dbReference type="PANTHER" id="PTHR44688:SF16">
    <property type="entry name" value="DNA-BINDING TRANSCRIPTIONAL ACTIVATOR DEVR_DOSR"/>
    <property type="match status" value="1"/>
</dbReference>
<organism evidence="8 9">
    <name type="scientific">Roseateles agri</name>
    <dbReference type="NCBI Taxonomy" id="3098619"/>
    <lineage>
        <taxon>Bacteria</taxon>
        <taxon>Pseudomonadati</taxon>
        <taxon>Pseudomonadota</taxon>
        <taxon>Betaproteobacteria</taxon>
        <taxon>Burkholderiales</taxon>
        <taxon>Sphaerotilaceae</taxon>
        <taxon>Roseateles</taxon>
    </lineage>
</organism>
<evidence type="ECO:0000256" key="5">
    <source>
        <dbReference type="SAM" id="MobiDB-lite"/>
    </source>
</evidence>
<dbReference type="CDD" id="cd06170">
    <property type="entry name" value="LuxR_C_like"/>
    <property type="match status" value="1"/>
</dbReference>
<dbReference type="Gene3D" id="1.10.10.10">
    <property type="entry name" value="Winged helix-like DNA-binding domain superfamily/Winged helix DNA-binding domain"/>
    <property type="match status" value="1"/>
</dbReference>
<dbReference type="Gene3D" id="3.40.50.2300">
    <property type="match status" value="1"/>
</dbReference>
<evidence type="ECO:0000259" key="6">
    <source>
        <dbReference type="PROSITE" id="PS50043"/>
    </source>
</evidence>
<evidence type="ECO:0000259" key="7">
    <source>
        <dbReference type="PROSITE" id="PS50110"/>
    </source>
</evidence>
<dbReference type="CDD" id="cd17537">
    <property type="entry name" value="REC_FixJ"/>
    <property type="match status" value="1"/>
</dbReference>
<comment type="caution">
    <text evidence="8">The sequence shown here is derived from an EMBL/GenBank/DDBJ whole genome shotgun (WGS) entry which is preliminary data.</text>
</comment>
<evidence type="ECO:0000313" key="8">
    <source>
        <dbReference type="EMBL" id="MDY0746877.1"/>
    </source>
</evidence>
<dbReference type="SMART" id="SM00421">
    <property type="entry name" value="HTH_LUXR"/>
    <property type="match status" value="1"/>
</dbReference>
<feature type="domain" description="Response regulatory" evidence="7">
    <location>
        <begin position="26"/>
        <end position="141"/>
    </location>
</feature>
<dbReference type="InterPro" id="IPR036388">
    <property type="entry name" value="WH-like_DNA-bd_sf"/>
</dbReference>
<reference evidence="8 9" key="1">
    <citation type="submission" date="2023-11" db="EMBL/GenBank/DDBJ databases">
        <title>Paucibacter sp. nov., isolated from fresh soil in Korea.</title>
        <authorList>
            <person name="Le N.T.T."/>
        </authorList>
    </citation>
    <scope>NUCLEOTIDE SEQUENCE [LARGE SCALE GENOMIC DNA]</scope>
    <source>
        <strain evidence="8 9">R3-3</strain>
    </source>
</reference>
<dbReference type="PROSITE" id="PS50110">
    <property type="entry name" value="RESPONSE_REGULATORY"/>
    <property type="match status" value="1"/>
</dbReference>
<keyword evidence="1" id="KW-0805">Transcription regulation</keyword>
<evidence type="ECO:0000256" key="2">
    <source>
        <dbReference type="ARBA" id="ARBA00023125"/>
    </source>
</evidence>
<dbReference type="EMBL" id="JAXCLA010000006">
    <property type="protein sequence ID" value="MDY0746877.1"/>
    <property type="molecule type" value="Genomic_DNA"/>
</dbReference>
<dbReference type="PROSITE" id="PS50043">
    <property type="entry name" value="HTH_LUXR_2"/>
    <property type="match status" value="1"/>
</dbReference>
<dbReference type="PRINTS" id="PR00038">
    <property type="entry name" value="HTHLUXR"/>
</dbReference>
<feature type="region of interest" description="Disordered" evidence="5">
    <location>
        <begin position="1"/>
        <end position="23"/>
    </location>
</feature>
<accession>A0ABU5DP98</accession>
<dbReference type="RefSeq" id="WP_320424836.1">
    <property type="nucleotide sequence ID" value="NZ_JAXCLA010000006.1"/>
</dbReference>
<keyword evidence="4" id="KW-0597">Phosphoprotein</keyword>
<evidence type="ECO:0000256" key="4">
    <source>
        <dbReference type="PROSITE-ProRule" id="PRU00169"/>
    </source>
</evidence>
<dbReference type="Pfam" id="PF00196">
    <property type="entry name" value="GerE"/>
    <property type="match status" value="1"/>
</dbReference>
<keyword evidence="2" id="KW-0238">DNA-binding</keyword>
<dbReference type="SMART" id="SM00448">
    <property type="entry name" value="REC"/>
    <property type="match status" value="1"/>
</dbReference>
<dbReference type="Proteomes" id="UP001285263">
    <property type="component" value="Unassembled WGS sequence"/>
</dbReference>
<dbReference type="InterPro" id="IPR001789">
    <property type="entry name" value="Sig_transdc_resp-reg_receiver"/>
</dbReference>
<dbReference type="SUPFAM" id="SSF52172">
    <property type="entry name" value="CheY-like"/>
    <property type="match status" value="1"/>
</dbReference>
<evidence type="ECO:0000313" key="9">
    <source>
        <dbReference type="Proteomes" id="UP001285263"/>
    </source>
</evidence>
<dbReference type="InterPro" id="IPR011006">
    <property type="entry name" value="CheY-like_superfamily"/>
</dbReference>
<protein>
    <submittedName>
        <fullName evidence="8">Response regulator</fullName>
    </submittedName>
</protein>
<proteinExistence type="predicted"/>
<evidence type="ECO:0000256" key="1">
    <source>
        <dbReference type="ARBA" id="ARBA00023015"/>
    </source>
</evidence>
<dbReference type="PANTHER" id="PTHR44688">
    <property type="entry name" value="DNA-BINDING TRANSCRIPTIONAL ACTIVATOR DEVR_DOSR"/>
    <property type="match status" value="1"/>
</dbReference>